<keyword evidence="12 15" id="KW-0408">Iron</keyword>
<keyword evidence="7 15" id="KW-0479">Metal-binding</keyword>
<evidence type="ECO:0000256" key="6">
    <source>
        <dbReference type="ARBA" id="ARBA00022490"/>
    </source>
</evidence>
<dbReference type="Gene3D" id="3.10.180.10">
    <property type="entry name" value="2,3-Dihydroxybiphenyl 1,2-Dioxygenase, domain 1"/>
    <property type="match status" value="2"/>
</dbReference>
<evidence type="ECO:0000256" key="16">
    <source>
        <dbReference type="SAM" id="MobiDB-lite"/>
    </source>
</evidence>
<dbReference type="GO" id="GO:0003868">
    <property type="term" value="F:4-hydroxyphenylpyruvate dioxygenase activity"/>
    <property type="evidence" value="ECO:0007669"/>
    <property type="project" value="UniProtKB-EC"/>
</dbReference>
<evidence type="ECO:0000256" key="10">
    <source>
        <dbReference type="ARBA" id="ARBA00022964"/>
    </source>
</evidence>
<feature type="binding site" evidence="15">
    <location>
        <position position="193"/>
    </location>
    <ligand>
        <name>Fe cation</name>
        <dbReference type="ChEBI" id="CHEBI:24875"/>
    </ligand>
</feature>
<keyword evidence="11 18" id="KW-0560">Oxidoreductase</keyword>
<dbReference type="GO" id="GO:0046872">
    <property type="term" value="F:metal ion binding"/>
    <property type="evidence" value="ECO:0007669"/>
    <property type="project" value="UniProtKB-KW"/>
</dbReference>
<dbReference type="FunFam" id="3.10.180.10:FF:000022">
    <property type="entry name" value="4-hydroxyphenylpyruvate dioxygenase"/>
    <property type="match status" value="1"/>
</dbReference>
<dbReference type="GO" id="GO:0006572">
    <property type="term" value="P:L-tyrosine catabolic process"/>
    <property type="evidence" value="ECO:0007669"/>
    <property type="project" value="TreeGrafter"/>
</dbReference>
<feature type="domain" description="VOC" evidence="17">
    <location>
        <begin position="33"/>
        <end position="163"/>
    </location>
</feature>
<evidence type="ECO:0000256" key="8">
    <source>
        <dbReference type="ARBA" id="ARBA00022737"/>
    </source>
</evidence>
<dbReference type="PANTHER" id="PTHR11959">
    <property type="entry name" value="4-HYDROXYPHENYLPYRUVATE DIOXYGENASE"/>
    <property type="match status" value="1"/>
</dbReference>
<evidence type="ECO:0000256" key="1">
    <source>
        <dbReference type="ARBA" id="ARBA00004395"/>
    </source>
</evidence>
<comment type="caution">
    <text evidence="18">The sequence shown here is derived from an EMBL/GenBank/DDBJ whole genome shotgun (WGS) entry which is preliminary data.</text>
</comment>
<dbReference type="GO" id="GO:0005737">
    <property type="term" value="C:cytoplasm"/>
    <property type="evidence" value="ECO:0007669"/>
    <property type="project" value="UniProtKB-SubCell"/>
</dbReference>
<dbReference type="InterPro" id="IPR005956">
    <property type="entry name" value="4OHPhenylPyrv_dOase"/>
</dbReference>
<dbReference type="PIRSF" id="PIRSF009283">
    <property type="entry name" value="HPP_dOase"/>
    <property type="match status" value="1"/>
</dbReference>
<keyword evidence="10 18" id="KW-0223">Dioxygenase</keyword>
<dbReference type="InterPro" id="IPR037523">
    <property type="entry name" value="VOC_core"/>
</dbReference>
<dbReference type="EC" id="1.13.11.27" evidence="18"/>
<feature type="region of interest" description="Disordered" evidence="16">
    <location>
        <begin position="1"/>
        <end position="25"/>
    </location>
</feature>
<dbReference type="EMBL" id="JAGSMN010000466">
    <property type="protein sequence ID" value="MBR7675326.1"/>
    <property type="molecule type" value="Genomic_DNA"/>
</dbReference>
<dbReference type="PANTHER" id="PTHR11959:SF1">
    <property type="entry name" value="4-HYDROXYPHENYLPYRUVATE DIOXYGENASE"/>
    <property type="match status" value="1"/>
</dbReference>
<evidence type="ECO:0000256" key="5">
    <source>
        <dbReference type="ARBA" id="ARBA00011738"/>
    </source>
</evidence>
<dbReference type="InterPro" id="IPR029068">
    <property type="entry name" value="Glyas_Bleomycin-R_OHBP_Dase"/>
</dbReference>
<feature type="compositionally biased region" description="Low complexity" evidence="16">
    <location>
        <begin position="1"/>
        <end position="24"/>
    </location>
</feature>
<evidence type="ECO:0000256" key="11">
    <source>
        <dbReference type="ARBA" id="ARBA00023002"/>
    </source>
</evidence>
<keyword evidence="9" id="KW-0256">Endoplasmic reticulum</keyword>
<gene>
    <name evidence="18" type="primary">hppD</name>
    <name evidence="18" type="ORF">KDA82_20345</name>
</gene>
<feature type="binding site" evidence="15">
    <location>
        <position position="276"/>
    </location>
    <ligand>
        <name>Fe cation</name>
        <dbReference type="ChEBI" id="CHEBI:24875"/>
    </ligand>
</feature>
<dbReference type="Proteomes" id="UP000675554">
    <property type="component" value="Unassembled WGS sequence"/>
</dbReference>
<evidence type="ECO:0000256" key="4">
    <source>
        <dbReference type="ARBA" id="ARBA00005877"/>
    </source>
</evidence>
<dbReference type="GO" id="GO:0042802">
    <property type="term" value="F:identical protein binding"/>
    <property type="evidence" value="ECO:0007669"/>
    <property type="project" value="UniProtKB-ARBA"/>
</dbReference>
<dbReference type="Pfam" id="PF00903">
    <property type="entry name" value="Glyoxalase"/>
    <property type="match status" value="2"/>
</dbReference>
<keyword evidence="8" id="KW-0677">Repeat</keyword>
<dbReference type="PROSITE" id="PS51819">
    <property type="entry name" value="VOC"/>
    <property type="match status" value="2"/>
</dbReference>
<keyword evidence="6" id="KW-0963">Cytoplasm</keyword>
<dbReference type="SUPFAM" id="SSF54593">
    <property type="entry name" value="Glyoxalase/Bleomycin resistance protein/Dihydroxybiphenyl dioxygenase"/>
    <property type="match status" value="1"/>
</dbReference>
<dbReference type="NCBIfam" id="TIGR01263">
    <property type="entry name" value="4HPPD"/>
    <property type="match status" value="1"/>
</dbReference>
<feature type="domain" description="VOC" evidence="17">
    <location>
        <begin position="190"/>
        <end position="346"/>
    </location>
</feature>
<comment type="cofactor">
    <cofactor evidence="15">
        <name>Fe cation</name>
        <dbReference type="ChEBI" id="CHEBI:24875"/>
    </cofactor>
    <text evidence="15">Binds 1 Fe cation per subunit.</text>
</comment>
<comment type="subcellular location">
    <subcellularLocation>
        <location evidence="3">Cytoplasm</location>
    </subcellularLocation>
    <subcellularLocation>
        <location evidence="2">Endoplasmic reticulum membrane</location>
        <topology evidence="2">Peripheral membrane protein</topology>
    </subcellularLocation>
    <subcellularLocation>
        <location evidence="1">Golgi apparatus membrane</location>
        <topology evidence="1">Peripheral membrane protein</topology>
    </subcellularLocation>
</comment>
<dbReference type="InterPro" id="IPR041735">
    <property type="entry name" value="4OHPhenylPyrv_dOase_C"/>
</dbReference>
<dbReference type="InterPro" id="IPR041736">
    <property type="entry name" value="4OHPhenylPyrv_dOase_N"/>
</dbReference>
<dbReference type="CDD" id="cd07250">
    <property type="entry name" value="HPPD_C_like"/>
    <property type="match status" value="1"/>
</dbReference>
<keyword evidence="14" id="KW-0472">Membrane</keyword>
<reference evidence="18" key="1">
    <citation type="submission" date="2021-04" db="EMBL/GenBank/DDBJ databases">
        <title>Sequencing of actinobacteria type strains.</title>
        <authorList>
            <person name="Nguyen G.-S."/>
            <person name="Wentzel A."/>
        </authorList>
    </citation>
    <scope>NUCLEOTIDE SEQUENCE</scope>
    <source>
        <strain evidence="18">DSM 42095</strain>
    </source>
</reference>
<evidence type="ECO:0000313" key="18">
    <source>
        <dbReference type="EMBL" id="MBR7675326.1"/>
    </source>
</evidence>
<dbReference type="CDD" id="cd08342">
    <property type="entry name" value="HPPD_N_like"/>
    <property type="match status" value="1"/>
</dbReference>
<evidence type="ECO:0000259" key="17">
    <source>
        <dbReference type="PROSITE" id="PS51819"/>
    </source>
</evidence>
<keyword evidence="19" id="KW-1185">Reference proteome</keyword>
<name>A0A8T4ISP5_9ACTN</name>
<feature type="binding site" evidence="15">
    <location>
        <position position="357"/>
    </location>
    <ligand>
        <name>Fe cation</name>
        <dbReference type="ChEBI" id="CHEBI:24875"/>
    </ligand>
</feature>
<evidence type="ECO:0000256" key="13">
    <source>
        <dbReference type="ARBA" id="ARBA00023034"/>
    </source>
</evidence>
<comment type="similarity">
    <text evidence="4">Belongs to the 4HPPD family.</text>
</comment>
<evidence type="ECO:0000256" key="3">
    <source>
        <dbReference type="ARBA" id="ARBA00004496"/>
    </source>
</evidence>
<comment type="subunit">
    <text evidence="5">Homodimer.</text>
</comment>
<sequence length="389" mass="42556">MRSASDATTPTSTSRSRPSESGGTATIDGALIGIDHIRMQVGNARQTTHFLSTAFGMTLRAYRGPEHGYRDHAEYLLEAGRVRLLVTGPAAPGSAAAAWVQAHGDSVSDIAFATRDVDRLYAHATENGAHSYEAPRDRTDDHGTVRTAAIGTYGELRHTFVDRSRYPGEFLPGFVGTGPLPSQAPPVFEDIDHTVGCVAQGELDEWIRFYEAALGFSSFAEFTSDDISTEYSALMSTVVADGTGRIKLPLNEAAPGRRRSQIDEFLEYHHGPGVQHIALNTPDILASVDILRERGVTFLSIPPAYYDDPALADRFGDIRVPVAELRSRGILVDRDEEGYLLQIFTTPLLDRPTMFLELIERNGATGFGKGNFKALFEAVEREQDRRGNL</sequence>
<accession>A0A8T4ISP5</accession>
<proteinExistence type="inferred from homology"/>
<evidence type="ECO:0000256" key="12">
    <source>
        <dbReference type="ARBA" id="ARBA00023004"/>
    </source>
</evidence>
<protein>
    <submittedName>
        <fullName evidence="18">4-hydroxyphenylpyruvate dioxygenase</fullName>
        <ecNumber evidence="18">1.13.11.27</ecNumber>
    </submittedName>
</protein>
<dbReference type="AlphaFoldDB" id="A0A8T4ISP5"/>
<evidence type="ECO:0000256" key="15">
    <source>
        <dbReference type="PIRSR" id="PIRSR009283-1"/>
    </source>
</evidence>
<evidence type="ECO:0000256" key="2">
    <source>
        <dbReference type="ARBA" id="ARBA00004406"/>
    </source>
</evidence>
<organism evidence="18 19">
    <name type="scientific">Streptomyces daliensis</name>
    <dbReference type="NCBI Taxonomy" id="299421"/>
    <lineage>
        <taxon>Bacteria</taxon>
        <taxon>Bacillati</taxon>
        <taxon>Actinomycetota</taxon>
        <taxon>Actinomycetes</taxon>
        <taxon>Kitasatosporales</taxon>
        <taxon>Streptomycetaceae</taxon>
        <taxon>Streptomyces</taxon>
    </lineage>
</organism>
<evidence type="ECO:0000256" key="14">
    <source>
        <dbReference type="ARBA" id="ARBA00023136"/>
    </source>
</evidence>
<evidence type="ECO:0000256" key="7">
    <source>
        <dbReference type="ARBA" id="ARBA00022723"/>
    </source>
</evidence>
<keyword evidence="13" id="KW-0333">Golgi apparatus</keyword>
<evidence type="ECO:0000313" key="19">
    <source>
        <dbReference type="Proteomes" id="UP000675554"/>
    </source>
</evidence>
<dbReference type="InterPro" id="IPR004360">
    <property type="entry name" value="Glyas_Fos-R_dOase_dom"/>
</dbReference>
<evidence type="ECO:0000256" key="9">
    <source>
        <dbReference type="ARBA" id="ARBA00022824"/>
    </source>
</evidence>